<gene>
    <name evidence="2" type="ORF">PFISCL1PPCAC_22843</name>
</gene>
<sequence length="127" mass="14577">QEWVVLAVLLSCIVFLPLAIYAAYKYTRKPQPGLRIGSLESGENKLFQISVISSDFVVRPDEPPKRRTSAVYLIFYYIINLRKKSFSNSRFSASFLHEQEIMDPGPLPKDLEVELEKIEAEKKKKGL</sequence>
<evidence type="ECO:0000256" key="1">
    <source>
        <dbReference type="SAM" id="Phobius"/>
    </source>
</evidence>
<keyword evidence="1" id="KW-0812">Transmembrane</keyword>
<protein>
    <submittedName>
        <fullName evidence="2">Uncharacterized protein</fullName>
    </submittedName>
</protein>
<dbReference type="EMBL" id="BTSY01000006">
    <property type="protein sequence ID" value="GMT31546.1"/>
    <property type="molecule type" value="Genomic_DNA"/>
</dbReference>
<reference evidence="2" key="1">
    <citation type="submission" date="2023-10" db="EMBL/GenBank/DDBJ databases">
        <title>Genome assembly of Pristionchus species.</title>
        <authorList>
            <person name="Yoshida K."/>
            <person name="Sommer R.J."/>
        </authorList>
    </citation>
    <scope>NUCLEOTIDE SEQUENCE</scope>
    <source>
        <strain evidence="2">RS5133</strain>
    </source>
</reference>
<feature type="non-terminal residue" evidence="2">
    <location>
        <position position="127"/>
    </location>
</feature>
<evidence type="ECO:0000313" key="2">
    <source>
        <dbReference type="EMBL" id="GMT31546.1"/>
    </source>
</evidence>
<evidence type="ECO:0000313" key="3">
    <source>
        <dbReference type="Proteomes" id="UP001432322"/>
    </source>
</evidence>
<keyword evidence="1" id="KW-1133">Transmembrane helix</keyword>
<dbReference type="AlphaFoldDB" id="A0AAV5WH03"/>
<feature type="transmembrane region" description="Helical" evidence="1">
    <location>
        <begin position="6"/>
        <end position="24"/>
    </location>
</feature>
<name>A0AAV5WH03_9BILA</name>
<comment type="caution">
    <text evidence="2">The sequence shown here is derived from an EMBL/GenBank/DDBJ whole genome shotgun (WGS) entry which is preliminary data.</text>
</comment>
<dbReference type="Proteomes" id="UP001432322">
    <property type="component" value="Unassembled WGS sequence"/>
</dbReference>
<accession>A0AAV5WH03</accession>
<feature type="non-terminal residue" evidence="2">
    <location>
        <position position="1"/>
    </location>
</feature>
<proteinExistence type="predicted"/>
<keyword evidence="3" id="KW-1185">Reference proteome</keyword>
<organism evidence="2 3">
    <name type="scientific">Pristionchus fissidentatus</name>
    <dbReference type="NCBI Taxonomy" id="1538716"/>
    <lineage>
        <taxon>Eukaryota</taxon>
        <taxon>Metazoa</taxon>
        <taxon>Ecdysozoa</taxon>
        <taxon>Nematoda</taxon>
        <taxon>Chromadorea</taxon>
        <taxon>Rhabditida</taxon>
        <taxon>Rhabditina</taxon>
        <taxon>Diplogasteromorpha</taxon>
        <taxon>Diplogasteroidea</taxon>
        <taxon>Neodiplogasteridae</taxon>
        <taxon>Pristionchus</taxon>
    </lineage>
</organism>
<keyword evidence="1" id="KW-0472">Membrane</keyword>